<proteinExistence type="inferred from homology"/>
<evidence type="ECO:0000256" key="7">
    <source>
        <dbReference type="ARBA" id="ARBA00023136"/>
    </source>
</evidence>
<evidence type="ECO:0000313" key="10">
    <source>
        <dbReference type="Proteomes" id="UP000007264"/>
    </source>
</evidence>
<evidence type="ECO:0000256" key="1">
    <source>
        <dbReference type="ARBA" id="ARBA00004477"/>
    </source>
</evidence>
<evidence type="ECO:0000256" key="6">
    <source>
        <dbReference type="ARBA" id="ARBA00022989"/>
    </source>
</evidence>
<feature type="transmembrane region" description="Helical" evidence="8">
    <location>
        <begin position="124"/>
        <end position="141"/>
    </location>
</feature>
<protein>
    <recommendedName>
        <fullName evidence="3">ER membrane protein complex subunit 4</fullName>
    </recommendedName>
</protein>
<feature type="transmembrane region" description="Helical" evidence="8">
    <location>
        <begin position="84"/>
        <end position="103"/>
    </location>
</feature>
<dbReference type="EMBL" id="AGSI01000009">
    <property type="protein sequence ID" value="EIE22686.1"/>
    <property type="molecule type" value="Genomic_DNA"/>
</dbReference>
<dbReference type="InterPro" id="IPR009445">
    <property type="entry name" value="TMEM85/Emc4"/>
</dbReference>
<dbReference type="OrthoDB" id="369569at2759"/>
<evidence type="ECO:0000256" key="2">
    <source>
        <dbReference type="ARBA" id="ARBA00007715"/>
    </source>
</evidence>
<dbReference type="GO" id="GO:0005789">
    <property type="term" value="C:endoplasmic reticulum membrane"/>
    <property type="evidence" value="ECO:0007669"/>
    <property type="project" value="UniProtKB-SubCell"/>
</dbReference>
<comment type="caution">
    <text evidence="9">The sequence shown here is derived from an EMBL/GenBank/DDBJ whole genome shotgun (WGS) entry which is preliminary data.</text>
</comment>
<reference evidence="9 10" key="1">
    <citation type="journal article" date="2012" name="Genome Biol.">
        <title>The genome of the polar eukaryotic microalga coccomyxa subellipsoidea reveals traits of cold adaptation.</title>
        <authorList>
            <person name="Blanc G."/>
            <person name="Agarkova I."/>
            <person name="Grimwood J."/>
            <person name="Kuo A."/>
            <person name="Brueggeman A."/>
            <person name="Dunigan D."/>
            <person name="Gurnon J."/>
            <person name="Ladunga I."/>
            <person name="Lindquist E."/>
            <person name="Lucas S."/>
            <person name="Pangilinan J."/>
            <person name="Proschold T."/>
            <person name="Salamov A."/>
            <person name="Schmutz J."/>
            <person name="Weeks D."/>
            <person name="Yamada T."/>
            <person name="Claverie J.M."/>
            <person name="Grigoriev I."/>
            <person name="Van Etten J."/>
            <person name="Lomsadze A."/>
            <person name="Borodovsky M."/>
        </authorList>
    </citation>
    <scope>NUCLEOTIDE SEQUENCE [LARGE SCALE GENOMIC DNA]</scope>
    <source>
        <strain evidence="9 10">C-169</strain>
    </source>
</reference>
<organism evidence="9 10">
    <name type="scientific">Coccomyxa subellipsoidea (strain C-169)</name>
    <name type="common">Green microalga</name>
    <dbReference type="NCBI Taxonomy" id="574566"/>
    <lineage>
        <taxon>Eukaryota</taxon>
        <taxon>Viridiplantae</taxon>
        <taxon>Chlorophyta</taxon>
        <taxon>core chlorophytes</taxon>
        <taxon>Trebouxiophyceae</taxon>
        <taxon>Trebouxiophyceae incertae sedis</taxon>
        <taxon>Coccomyxaceae</taxon>
        <taxon>Coccomyxa</taxon>
        <taxon>Coccomyxa subellipsoidea</taxon>
    </lineage>
</organism>
<evidence type="ECO:0000256" key="3">
    <source>
        <dbReference type="ARBA" id="ARBA00020820"/>
    </source>
</evidence>
<dbReference type="eggNOG" id="KOG3318">
    <property type="taxonomic scope" value="Eukaryota"/>
</dbReference>
<name>I0YWB7_COCSC</name>
<evidence type="ECO:0000256" key="8">
    <source>
        <dbReference type="SAM" id="Phobius"/>
    </source>
</evidence>
<dbReference type="KEGG" id="csl:COCSUDRAFT_16208"/>
<keyword evidence="5" id="KW-0256">Endoplasmic reticulum</keyword>
<dbReference type="Proteomes" id="UP000007264">
    <property type="component" value="Unassembled WGS sequence"/>
</dbReference>
<dbReference type="PANTHER" id="PTHR19315">
    <property type="entry name" value="ER MEMBRANE PROTEIN COMPLEX SUBUNIT 4"/>
    <property type="match status" value="1"/>
</dbReference>
<evidence type="ECO:0000256" key="5">
    <source>
        <dbReference type="ARBA" id="ARBA00022824"/>
    </source>
</evidence>
<evidence type="ECO:0000256" key="4">
    <source>
        <dbReference type="ARBA" id="ARBA00022692"/>
    </source>
</evidence>
<keyword evidence="7 8" id="KW-0472">Membrane</keyword>
<gene>
    <name evidence="9" type="ORF">COCSUDRAFT_16208</name>
</gene>
<dbReference type="GeneID" id="17040673"/>
<dbReference type="AlphaFoldDB" id="I0YWB7"/>
<comment type="similarity">
    <text evidence="2">Belongs to the EMC4 family.</text>
</comment>
<accession>I0YWB7</accession>
<keyword evidence="10" id="KW-1185">Reference proteome</keyword>
<evidence type="ECO:0000313" key="9">
    <source>
        <dbReference type="EMBL" id="EIE22686.1"/>
    </source>
</evidence>
<dbReference type="STRING" id="574566.I0YWB7"/>
<dbReference type="RefSeq" id="XP_005647230.1">
    <property type="nucleotide sequence ID" value="XM_005647173.1"/>
</dbReference>
<keyword evidence="4 8" id="KW-0812">Transmembrane</keyword>
<keyword evidence="6 8" id="KW-1133">Transmembrane helix</keyword>
<dbReference type="Pfam" id="PF06417">
    <property type="entry name" value="EMC4"/>
    <property type="match status" value="1"/>
</dbReference>
<comment type="subcellular location">
    <subcellularLocation>
        <location evidence="1">Endoplasmic reticulum membrane</location>
        <topology evidence="1">Multi-pass membrane protein</topology>
    </subcellularLocation>
</comment>
<sequence length="175" mass="19346">MSEFLKYSVRFESNQSGTVDRKHVGDPPGYEPTASRDVVRTTAALWQRRMEITLISDPLYSRATGTVKNIGFMCFMMWMSGSQIHLFSIMMTVSGIYQPLAAIMNSKQTEASEGGKLEVLIPRLLYCLIQAGGLAFGLWKLNTMGLLPTHASDYVSSLKVPASQEFSTGGVQLPR</sequence>